<name>A0A099FE51_9RHOB</name>
<protein>
    <recommendedName>
        <fullName evidence="3">Head decoration protein</fullName>
    </recommendedName>
</protein>
<evidence type="ECO:0000313" key="1">
    <source>
        <dbReference type="EMBL" id="KGJ09015.1"/>
    </source>
</evidence>
<accession>A0A099FE51</accession>
<keyword evidence="2" id="KW-1185">Reference proteome</keyword>
<reference evidence="1 2" key="1">
    <citation type="submission" date="2014-09" db="EMBL/GenBank/DDBJ databases">
        <authorList>
            <person name="McGinnis J.M."/>
            <person name="Wolfgang W.J."/>
        </authorList>
    </citation>
    <scope>NUCLEOTIDE SEQUENCE [LARGE SCALE GENOMIC DNA]</scope>
    <source>
        <strain evidence="1 2">HAMBI 3106</strain>
    </source>
</reference>
<reference evidence="1 2" key="2">
    <citation type="submission" date="2014-10" db="EMBL/GenBank/DDBJ databases">
        <title>Paracoccus sanguinis sp. nov., isolated from clinical specimens of New York State patients.</title>
        <authorList>
            <person name="Mingle L.A."/>
            <person name="Cole J.A."/>
            <person name="Lapierre P."/>
            <person name="Musser K.A."/>
        </authorList>
    </citation>
    <scope>NUCLEOTIDE SEQUENCE [LARGE SCALE GENOMIC DNA]</scope>
    <source>
        <strain evidence="1 2">HAMBI 3106</strain>
    </source>
</reference>
<comment type="caution">
    <text evidence="1">The sequence shown here is derived from an EMBL/GenBank/DDBJ whole genome shotgun (WGS) entry which is preliminary data.</text>
</comment>
<dbReference type="Proteomes" id="UP000029917">
    <property type="component" value="Unassembled WGS sequence"/>
</dbReference>
<organism evidence="1 2">
    <name type="scientific">Paracoccus sphaerophysae</name>
    <dbReference type="NCBI Taxonomy" id="690417"/>
    <lineage>
        <taxon>Bacteria</taxon>
        <taxon>Pseudomonadati</taxon>
        <taxon>Pseudomonadota</taxon>
        <taxon>Alphaproteobacteria</taxon>
        <taxon>Rhodobacterales</taxon>
        <taxon>Paracoccaceae</taxon>
        <taxon>Paracoccus</taxon>
    </lineage>
</organism>
<evidence type="ECO:0000313" key="2">
    <source>
        <dbReference type="Proteomes" id="UP000029917"/>
    </source>
</evidence>
<evidence type="ECO:0008006" key="3">
    <source>
        <dbReference type="Google" id="ProtNLM"/>
    </source>
</evidence>
<proteinExistence type="predicted"/>
<dbReference type="RefSeq" id="WP_036716814.1">
    <property type="nucleotide sequence ID" value="NZ_JRKS01000005.1"/>
</dbReference>
<gene>
    <name evidence="1" type="ORF">IC63_03055</name>
</gene>
<sequence length="149" mass="14880">MEIIMATLPTTTLTGEVQTFEGDPIVSGSITFTPTGVDVDAATGAIVAAQAVTAAITNGVMEPVNLYPNSAGVKGTTYKVEVTPGNGAKFGLDAIFVGDDDTSLGDLILAGSAAKAAGAAKTVLTTAAKYQADLTAGKLAPNTLYLVKG</sequence>
<dbReference type="EMBL" id="JRKS01000005">
    <property type="protein sequence ID" value="KGJ09015.1"/>
    <property type="molecule type" value="Genomic_DNA"/>
</dbReference>
<dbReference type="AlphaFoldDB" id="A0A099FE51"/>